<dbReference type="HOGENOM" id="CLU_264820_0_0_10"/>
<gene>
    <name evidence="2" type="ORF">HMPREF9141_2814</name>
</gene>
<accession>F0FB47</accession>
<evidence type="ECO:0000313" key="3">
    <source>
        <dbReference type="Proteomes" id="UP000005697"/>
    </source>
</evidence>
<protein>
    <submittedName>
        <fullName evidence="2">Uncharacterized protein</fullName>
    </submittedName>
</protein>
<dbReference type="RefSeq" id="WP_007369052.1">
    <property type="nucleotide sequence ID" value="NZ_GL872284.1"/>
</dbReference>
<dbReference type="AlphaFoldDB" id="F0FB47"/>
<dbReference type="STRING" id="888743.HMPREF9141_2814"/>
<feature type="region of interest" description="Disordered" evidence="1">
    <location>
        <begin position="684"/>
        <end position="704"/>
    </location>
</feature>
<dbReference type="Proteomes" id="UP000005697">
    <property type="component" value="Unassembled WGS sequence"/>
</dbReference>
<dbReference type="eggNOG" id="COG4926">
    <property type="taxonomic scope" value="Bacteria"/>
</dbReference>
<evidence type="ECO:0000313" key="2">
    <source>
        <dbReference type="EMBL" id="EGC18615.1"/>
    </source>
</evidence>
<comment type="caution">
    <text evidence="2">The sequence shown here is derived from an EMBL/GenBank/DDBJ whole genome shotgun (WGS) entry which is preliminary data.</text>
</comment>
<reference evidence="2 3" key="1">
    <citation type="submission" date="2011-01" db="EMBL/GenBank/DDBJ databases">
        <authorList>
            <person name="Muzny D."/>
            <person name="Qin X."/>
            <person name="Deng J."/>
            <person name="Jiang H."/>
            <person name="Liu Y."/>
            <person name="Qu J."/>
            <person name="Song X.-Z."/>
            <person name="Zhang L."/>
            <person name="Thornton R."/>
            <person name="Coyle M."/>
            <person name="Francisco L."/>
            <person name="Jackson L."/>
            <person name="Javaid M."/>
            <person name="Korchina V."/>
            <person name="Kovar C."/>
            <person name="Mata R."/>
            <person name="Mathew T."/>
            <person name="Ngo R."/>
            <person name="Nguyen L."/>
            <person name="Nguyen N."/>
            <person name="Okwuonu G."/>
            <person name="Ongeri F."/>
            <person name="Pham C."/>
            <person name="Simmons D."/>
            <person name="Wilczek-Boney K."/>
            <person name="Hale W."/>
            <person name="Jakkamsetti A."/>
            <person name="Pham P."/>
            <person name="Ruth R."/>
            <person name="San Lucas F."/>
            <person name="Warren J."/>
            <person name="Zhang J."/>
            <person name="Zhao Z."/>
            <person name="Zhou C."/>
            <person name="Zhu D."/>
            <person name="Lee S."/>
            <person name="Bess C."/>
            <person name="Blankenburg K."/>
            <person name="Forbes L."/>
            <person name="Fu Q."/>
            <person name="Gubbala S."/>
            <person name="Hirani K."/>
            <person name="Jayaseelan J.C."/>
            <person name="Lara F."/>
            <person name="Munidasa M."/>
            <person name="Palculict T."/>
            <person name="Patil S."/>
            <person name="Pu L.-L."/>
            <person name="Saada N."/>
            <person name="Tang L."/>
            <person name="Weissenberger G."/>
            <person name="Zhu Y."/>
            <person name="Hemphill L."/>
            <person name="Shang Y."/>
            <person name="Youmans B."/>
            <person name="Ayvaz T."/>
            <person name="Ross M."/>
            <person name="Santibanez J."/>
            <person name="Aqrawi P."/>
            <person name="Gross S."/>
            <person name="Joshi V."/>
            <person name="Fowler G."/>
            <person name="Nazareth L."/>
            <person name="Reid J."/>
            <person name="Worley K."/>
            <person name="Petrosino J."/>
            <person name="Highlander S."/>
            <person name="Gibbs R."/>
        </authorList>
    </citation>
    <scope>NUCLEOTIDE SEQUENCE [LARGE SCALE GENOMIC DNA]</scope>
    <source>
        <strain evidence="2 3">DSM 16608</strain>
    </source>
</reference>
<evidence type="ECO:0000256" key="1">
    <source>
        <dbReference type="SAM" id="MobiDB-lite"/>
    </source>
</evidence>
<keyword evidence="3" id="KW-1185">Reference proteome</keyword>
<sequence length="1220" mass="137069">MIEIYGSDNHLKCRIEPADNSQQDKTLGGDNLLSLSFTHHSFVQLDVNDWCEFEGERYWLQERYLPTQKSEREWDYDLKFYGVESLIKRLLVLKNPDGENEAVFTLTAPASEHVRLIVGCINAGMGTSDWKTGSVVATENLTVDYSGTFCDEGLRKVAEAAKTEWWVEGQTVNVCRCEHGEELTLRYPESITQLERDTADGVKFYTRLFPMGSTRNIDRAKYGSMRLQLPGGQKYVDMNVEKYGIFHHYEEAAFSHIYPRRIGTVSSVRESSVKDNEGKPFKIYWFKDSALPFNPNDYEIGGLVKHVVFQSGELDGRDFEVNYHADTQEFEIITTWPYDDEMQMPGGNLIPKAGDKYILWNIRMPDEYYGLAEQEFLAAVEAFNAKHCIDTSVYKCPTHHVWIERNRVQLYIGRRIRLESQQYFPEAGFRSSRITRISRSVTLPSQMNLEISDATSTGSMTRINDGINEAKSYAMSALGAVPDIIRSGESTLPTDTNLFSARRSQKEFLSKKEEDVAQQLITFLKGIGLGADGRFSVNADGVALLSRILVGNYVKGSSGAGIYADGQGNYHIEGDYVHVRKQLTAEEVQLMKSTHINGRIINSPGSFTISRVEKTDGGWRCYFTQQDGEGRMISNTMGMDDYAYCETFNLVNQQGRLSNHYWHRRVFGLGADYVDICDNTDADDYASGSDEPQAGDEVSTLGNRTDPARRHAIVQAAAGTGSPYYRMYVGIRSFSLPKPKIQMSPTEGSWWMVTDEHGNDMPMEEYIASLKSQVSAVQEQADRQLVIWFGDAVPSATAEPAGEWTDEATKEMHLHDIYYNRSYAETGGGRAYSFEKNPDGSYSWHEITDADVLKSLEAAQRAQDTADGKRRVFVREQPVPPYDKGDQWSNATYEGRYQNDLLVCVRTKAKDESFDIDDWSPSQALTSAQFKSEIKTAADKISATVTNLKNGLVEVGFELDGEKKSFTVTAENFKVQTPEGKVALMTSDGKVNADLIEARSVRTLPGANGLHIDMREGTFDILTADNRKGISMTVDENGFPHLVFFDREGRAKYDLGYTGLKELVSAYRAAYWTRRRLVDVTGRGLAAVWPKTARGREWHEYHAAFHYVTGKLGEHAEEDGRLFELEDFAAPIPDGWYTDENLEGQFLAGGGETVDDGDPNGVPGPRVYGVKIGRTEGGRFTRKGLTVWFRVVNGRASFCDTEGKPLAVGLLQDYPFQPDI</sequence>
<proteinExistence type="predicted"/>
<organism evidence="2 3">
    <name type="scientific">Prevotella multiformis DSM 16608</name>
    <dbReference type="NCBI Taxonomy" id="888743"/>
    <lineage>
        <taxon>Bacteria</taxon>
        <taxon>Pseudomonadati</taxon>
        <taxon>Bacteroidota</taxon>
        <taxon>Bacteroidia</taxon>
        <taxon>Bacteroidales</taxon>
        <taxon>Prevotellaceae</taxon>
        <taxon>Prevotella</taxon>
    </lineage>
</organism>
<name>F0FB47_9BACT</name>
<dbReference type="EMBL" id="AEWX01000049">
    <property type="protein sequence ID" value="EGC18615.1"/>
    <property type="molecule type" value="Genomic_DNA"/>
</dbReference>